<dbReference type="InterPro" id="IPR001128">
    <property type="entry name" value="Cyt_P450"/>
</dbReference>
<reference evidence="3 4" key="1">
    <citation type="submission" date="2019-09" db="EMBL/GenBank/DDBJ databases">
        <title>Phylogeny of genus Pseudoclavibacter and closely related genus.</title>
        <authorList>
            <person name="Li Y."/>
        </authorList>
    </citation>
    <scope>NUCLEOTIDE SEQUENCE [LARGE SCALE GENOMIC DNA]</scope>
    <source>
        <strain evidence="3 4">DSM 23821</strain>
    </source>
</reference>
<organism evidence="3 4">
    <name type="scientific">Pseudoclavibacter chungangensis</name>
    <dbReference type="NCBI Taxonomy" id="587635"/>
    <lineage>
        <taxon>Bacteria</taxon>
        <taxon>Bacillati</taxon>
        <taxon>Actinomycetota</taxon>
        <taxon>Actinomycetes</taxon>
        <taxon>Micrococcales</taxon>
        <taxon>Microbacteriaceae</taxon>
        <taxon>Pseudoclavibacter</taxon>
    </lineage>
</organism>
<dbReference type="PANTHER" id="PTHR46696">
    <property type="entry name" value="P450, PUTATIVE (EUROFUNG)-RELATED"/>
    <property type="match status" value="1"/>
</dbReference>
<dbReference type="EMBL" id="WBJZ01000027">
    <property type="protein sequence ID" value="KAB1652854.1"/>
    <property type="molecule type" value="Genomic_DNA"/>
</dbReference>
<sequence length="350" mass="38581">MAEVAAGKDPWASASSQKPLRRTLGDPVITLVGGEMHDDLRAGVDKKLQPRPISKLIEASVRPIARGHAIELAARGEADLVGEYFEPVSVEALRHVMGLDPYVDSATLVRWFKMLAQGGANVMNDPAIYEISDQAAREIEEVLLPVLDELAKKPDDSMLSHMLWANREGGEPRDRNHILSTVKILLLGGMQEPGHAASSSALGLFESDQWGLLREDQSKWIPQAVLEGLRWIAPIGTTGRQPARDIEFRGVSIPKDHLVETVLASANRDESHFERPDVFDIERNEKAHQAFGGGQHFCAGHFFGRQVERIMFEELLAATKDITLKDGADIPVTGWVFRAPRSIEVSLQAV</sequence>
<keyword evidence="2" id="KW-0479">Metal-binding</keyword>
<evidence type="ECO:0000256" key="2">
    <source>
        <dbReference type="RuleBase" id="RU000461"/>
    </source>
</evidence>
<evidence type="ECO:0000256" key="1">
    <source>
        <dbReference type="ARBA" id="ARBA00010617"/>
    </source>
</evidence>
<dbReference type="PROSITE" id="PS00086">
    <property type="entry name" value="CYTOCHROME_P450"/>
    <property type="match status" value="1"/>
</dbReference>
<dbReference type="InterPro" id="IPR036396">
    <property type="entry name" value="Cyt_P450_sf"/>
</dbReference>
<dbReference type="Pfam" id="PF00067">
    <property type="entry name" value="p450"/>
    <property type="match status" value="1"/>
</dbReference>
<keyword evidence="2" id="KW-0408">Iron</keyword>
<protein>
    <submittedName>
        <fullName evidence="3">Cytochrome P450</fullName>
    </submittedName>
</protein>
<dbReference type="InterPro" id="IPR017972">
    <property type="entry name" value="Cyt_P450_CS"/>
</dbReference>
<dbReference type="GO" id="GO:0004497">
    <property type="term" value="F:monooxygenase activity"/>
    <property type="evidence" value="ECO:0007669"/>
    <property type="project" value="UniProtKB-KW"/>
</dbReference>
<evidence type="ECO:0000313" key="4">
    <source>
        <dbReference type="Proteomes" id="UP000467240"/>
    </source>
</evidence>
<dbReference type="RefSeq" id="WP_158041938.1">
    <property type="nucleotide sequence ID" value="NZ_JACCFV010000001.1"/>
</dbReference>
<dbReference type="AlphaFoldDB" id="A0A7J5BMP9"/>
<dbReference type="Gene3D" id="1.10.630.10">
    <property type="entry name" value="Cytochrome P450"/>
    <property type="match status" value="1"/>
</dbReference>
<dbReference type="PANTHER" id="PTHR46696:SF1">
    <property type="entry name" value="CYTOCHROME P450 YJIB-RELATED"/>
    <property type="match status" value="1"/>
</dbReference>
<dbReference type="PRINTS" id="PR00359">
    <property type="entry name" value="BP450"/>
</dbReference>
<dbReference type="GO" id="GO:0020037">
    <property type="term" value="F:heme binding"/>
    <property type="evidence" value="ECO:0007669"/>
    <property type="project" value="InterPro"/>
</dbReference>
<keyword evidence="2" id="KW-0349">Heme</keyword>
<name>A0A7J5BMP9_9MICO</name>
<comment type="caution">
    <text evidence="3">The sequence shown here is derived from an EMBL/GenBank/DDBJ whole genome shotgun (WGS) entry which is preliminary data.</text>
</comment>
<dbReference type="Proteomes" id="UP000467240">
    <property type="component" value="Unassembled WGS sequence"/>
</dbReference>
<accession>A0A7J5BMP9</accession>
<keyword evidence="4" id="KW-1185">Reference proteome</keyword>
<comment type="similarity">
    <text evidence="1 2">Belongs to the cytochrome P450 family.</text>
</comment>
<gene>
    <name evidence="3" type="ORF">F8O01_16120</name>
</gene>
<keyword evidence="2" id="KW-0503">Monooxygenase</keyword>
<dbReference type="GO" id="GO:0005506">
    <property type="term" value="F:iron ion binding"/>
    <property type="evidence" value="ECO:0007669"/>
    <property type="project" value="InterPro"/>
</dbReference>
<dbReference type="InterPro" id="IPR002397">
    <property type="entry name" value="Cyt_P450_B"/>
</dbReference>
<evidence type="ECO:0000313" key="3">
    <source>
        <dbReference type="EMBL" id="KAB1652854.1"/>
    </source>
</evidence>
<keyword evidence="2" id="KW-0560">Oxidoreductase</keyword>
<dbReference type="GO" id="GO:0016705">
    <property type="term" value="F:oxidoreductase activity, acting on paired donors, with incorporation or reduction of molecular oxygen"/>
    <property type="evidence" value="ECO:0007669"/>
    <property type="project" value="InterPro"/>
</dbReference>
<dbReference type="SUPFAM" id="SSF48264">
    <property type="entry name" value="Cytochrome P450"/>
    <property type="match status" value="1"/>
</dbReference>
<proteinExistence type="inferred from homology"/>
<dbReference type="OrthoDB" id="502624at2"/>